<feature type="compositionally biased region" description="Basic residues" evidence="1">
    <location>
        <begin position="1"/>
        <end position="11"/>
    </location>
</feature>
<dbReference type="AlphaFoldDB" id="A0A165WZB7"/>
<sequence>MSKNKDRKRKRAENDQGTEHGRPSKKSKQEPQSGDATTSPEPQAMNPASDPQTLKRVRKKLASLGKLESFPCIRDESLLATIMRCHPTSNKAVTLDQLLDPVIAHYTASKSTLTEATNKCAEGTGDRFGNCVIEWMVKPYCLTRRQHVHVTSMLSCNAVLGQVFCQMGLLYHPLLQLSQSDACQVNEWAPADTLDEHGIPANLEKDDPPKALANVMESAFTAIIKQEKGDFEKFCNWIAPILEALIDVATTPGDETCEDLESPYKLKPYSNHCCAMEMHNKLDRVRGSLMDNGSILRDTLQIMSDGELMEFDTRGVLKRCHSDLVEDGERYLETSCAAMFALKQPENIFTIREGEDFAFYLAEVESLVMSPQVSGYIGLWLGLHDFFANQEDRDVPRNFKLRQALFAAVGWYAHFPWKDVSVTAKFQNFVEIIVAAALDTLGPDQHGFLTSIAH</sequence>
<gene>
    <name evidence="2" type="ORF">SISSUDRAFT_1056364</name>
</gene>
<feature type="region of interest" description="Disordered" evidence="1">
    <location>
        <begin position="1"/>
        <end position="54"/>
    </location>
</feature>
<accession>A0A165WZB7</accession>
<name>A0A165WZB7_9AGAM</name>
<protein>
    <submittedName>
        <fullName evidence="2">Uncharacterized protein</fullName>
    </submittedName>
</protein>
<evidence type="ECO:0000313" key="3">
    <source>
        <dbReference type="Proteomes" id="UP000076798"/>
    </source>
</evidence>
<dbReference type="Gene3D" id="1.10.1520.10">
    <property type="entry name" value="Ribonuclease III domain"/>
    <property type="match status" value="1"/>
</dbReference>
<dbReference type="Proteomes" id="UP000076798">
    <property type="component" value="Unassembled WGS sequence"/>
</dbReference>
<keyword evidence="3" id="KW-1185">Reference proteome</keyword>
<evidence type="ECO:0000313" key="2">
    <source>
        <dbReference type="EMBL" id="KZT31676.1"/>
    </source>
</evidence>
<dbReference type="EMBL" id="KV428493">
    <property type="protein sequence ID" value="KZT31676.1"/>
    <property type="molecule type" value="Genomic_DNA"/>
</dbReference>
<dbReference type="GO" id="GO:0006396">
    <property type="term" value="P:RNA processing"/>
    <property type="evidence" value="ECO:0007669"/>
    <property type="project" value="InterPro"/>
</dbReference>
<dbReference type="GO" id="GO:0004525">
    <property type="term" value="F:ribonuclease III activity"/>
    <property type="evidence" value="ECO:0007669"/>
    <property type="project" value="InterPro"/>
</dbReference>
<reference evidence="2 3" key="1">
    <citation type="journal article" date="2016" name="Mol. Biol. Evol.">
        <title>Comparative Genomics of Early-Diverging Mushroom-Forming Fungi Provides Insights into the Origins of Lignocellulose Decay Capabilities.</title>
        <authorList>
            <person name="Nagy L.G."/>
            <person name="Riley R."/>
            <person name="Tritt A."/>
            <person name="Adam C."/>
            <person name="Daum C."/>
            <person name="Floudas D."/>
            <person name="Sun H."/>
            <person name="Yadav J.S."/>
            <person name="Pangilinan J."/>
            <person name="Larsson K.H."/>
            <person name="Matsuura K."/>
            <person name="Barry K."/>
            <person name="Labutti K."/>
            <person name="Kuo R."/>
            <person name="Ohm R.A."/>
            <person name="Bhattacharya S.S."/>
            <person name="Shirouzu T."/>
            <person name="Yoshinaga Y."/>
            <person name="Martin F.M."/>
            <person name="Grigoriev I.V."/>
            <person name="Hibbett D.S."/>
        </authorList>
    </citation>
    <scope>NUCLEOTIDE SEQUENCE [LARGE SCALE GENOMIC DNA]</scope>
    <source>
        <strain evidence="2 3">HHB10207 ss-3</strain>
    </source>
</reference>
<evidence type="ECO:0000256" key="1">
    <source>
        <dbReference type="SAM" id="MobiDB-lite"/>
    </source>
</evidence>
<proteinExistence type="predicted"/>
<dbReference type="InterPro" id="IPR036389">
    <property type="entry name" value="RNase_III_sf"/>
</dbReference>
<organism evidence="2 3">
    <name type="scientific">Sistotremastrum suecicum HHB10207 ss-3</name>
    <dbReference type="NCBI Taxonomy" id="1314776"/>
    <lineage>
        <taxon>Eukaryota</taxon>
        <taxon>Fungi</taxon>
        <taxon>Dikarya</taxon>
        <taxon>Basidiomycota</taxon>
        <taxon>Agaricomycotina</taxon>
        <taxon>Agaricomycetes</taxon>
        <taxon>Sistotremastrales</taxon>
        <taxon>Sistotremastraceae</taxon>
        <taxon>Sistotremastrum</taxon>
    </lineage>
</organism>
<feature type="compositionally biased region" description="Basic and acidic residues" evidence="1">
    <location>
        <begin position="12"/>
        <end position="22"/>
    </location>
</feature>
<feature type="compositionally biased region" description="Polar residues" evidence="1">
    <location>
        <begin position="30"/>
        <end position="41"/>
    </location>
</feature>